<evidence type="ECO:0000256" key="2">
    <source>
        <dbReference type="ARBA" id="ARBA00022630"/>
    </source>
</evidence>
<feature type="binding site" evidence="6">
    <location>
        <begin position="209"/>
        <end position="211"/>
    </location>
    <ligand>
        <name>substrate</name>
    </ligand>
</feature>
<dbReference type="Pfam" id="PF01243">
    <property type="entry name" value="PNPOx_N"/>
    <property type="match status" value="1"/>
</dbReference>
<feature type="binding site" evidence="7">
    <location>
        <position position="121"/>
    </location>
    <ligand>
        <name>FMN</name>
        <dbReference type="ChEBI" id="CHEBI:58210"/>
    </ligand>
</feature>
<feature type="binding site" evidence="6">
    <location>
        <begin position="25"/>
        <end position="28"/>
    </location>
    <ligand>
        <name>substrate</name>
    </ligand>
</feature>
<reference evidence="10 11" key="1">
    <citation type="submission" date="2018-03" db="EMBL/GenBank/DDBJ databases">
        <title>Phenotypic and genomic properties of Cyclonatronum proteinivorum gen. nov., sp. nov., a haloalkaliphilic bacteroidete from soda lakes possessing Na+-translocating rhodopsin.</title>
        <authorList>
            <person name="Toshchakov S.V."/>
            <person name="Korzhenkov A."/>
            <person name="Samarov N.I."/>
            <person name="Kublanov I.V."/>
            <person name="Muntyan M.S."/>
            <person name="Sorokin D.Y."/>
        </authorList>
    </citation>
    <scope>NUCLEOTIDE SEQUENCE [LARGE SCALE GENOMIC DNA]</scope>
    <source>
        <strain evidence="10 11">Omega</strain>
    </source>
</reference>
<evidence type="ECO:0000256" key="3">
    <source>
        <dbReference type="ARBA" id="ARBA00022643"/>
    </source>
</evidence>
<feature type="binding site" evidence="6">
    <location>
        <position position="82"/>
    </location>
    <ligand>
        <name>substrate</name>
    </ligand>
</feature>
<dbReference type="PIRSF" id="PIRSF000190">
    <property type="entry name" value="Pyd_amn-ph_oxd"/>
    <property type="match status" value="1"/>
</dbReference>
<feature type="binding site" evidence="7">
    <location>
        <position position="99"/>
    </location>
    <ligand>
        <name>FMN</name>
        <dbReference type="ChEBI" id="CHEBI:58210"/>
    </ligand>
</feature>
<dbReference type="EC" id="1.4.3.5" evidence="5"/>
<name>A0A345UKV6_9BACT</name>
<evidence type="ECO:0000259" key="9">
    <source>
        <dbReference type="Pfam" id="PF10590"/>
    </source>
</evidence>
<evidence type="ECO:0000256" key="6">
    <source>
        <dbReference type="PIRSR" id="PIRSR000190-1"/>
    </source>
</evidence>
<keyword evidence="11" id="KW-1185">Reference proteome</keyword>
<feature type="domain" description="Pyridoxine 5'-phosphate oxidase dimerisation C-terminal" evidence="9">
    <location>
        <begin position="190"/>
        <end position="233"/>
    </location>
</feature>
<dbReference type="Proteomes" id="UP000254808">
    <property type="component" value="Chromosome"/>
</dbReference>
<dbReference type="AlphaFoldDB" id="A0A345UKV6"/>
<dbReference type="InterPro" id="IPR012349">
    <property type="entry name" value="Split_barrel_FMN-bd"/>
</dbReference>
<sequence length="233" mass="27288">MLKPIKNWFSKRDVQSWRTAVAAMRREYTGEPLTEEIAGDDPLQLFEQWYAEAAEQSLFDANAFVLSTVSDNRPHGRVVLLKGFDERGLVFYTNYESDKARQIEANPEVSLTFNWPESFRQLRAEGQAERISRKESDAYFNARPTESNLSAVISPQSRVVESRQWLEQKQDVLKTSLQDTGETLKRPENWGGYRIRPRYWEFWQGRTGRLHDRIVFIQDETNPAVWKKQRLAP</sequence>
<dbReference type="InterPro" id="IPR019740">
    <property type="entry name" value="Pyridox_Oxase_CS"/>
</dbReference>
<evidence type="ECO:0000313" key="10">
    <source>
        <dbReference type="EMBL" id="AXJ01108.1"/>
    </source>
</evidence>
<dbReference type="InterPro" id="IPR000659">
    <property type="entry name" value="Pyridox_Oxase"/>
</dbReference>
<evidence type="ECO:0000256" key="5">
    <source>
        <dbReference type="NCBIfam" id="TIGR00558"/>
    </source>
</evidence>
<accession>A0A345UKV6</accession>
<dbReference type="GO" id="GO:0010181">
    <property type="term" value="F:FMN binding"/>
    <property type="evidence" value="ECO:0007669"/>
    <property type="project" value="UniProtKB-UniRule"/>
</dbReference>
<evidence type="ECO:0000259" key="8">
    <source>
        <dbReference type="Pfam" id="PF01243"/>
    </source>
</evidence>
<dbReference type="GO" id="GO:0008615">
    <property type="term" value="P:pyridoxine biosynthetic process"/>
    <property type="evidence" value="ECO:0007669"/>
    <property type="project" value="UniProtKB-UniRule"/>
</dbReference>
<dbReference type="EMBL" id="CP027806">
    <property type="protein sequence ID" value="AXJ01108.1"/>
    <property type="molecule type" value="Genomic_DNA"/>
</dbReference>
<dbReference type="Pfam" id="PF10590">
    <property type="entry name" value="PNP_phzG_C"/>
    <property type="match status" value="1"/>
</dbReference>
<keyword evidence="4 10" id="KW-0560">Oxidoreductase</keyword>
<dbReference type="KEGG" id="cprv:CYPRO_1858"/>
<feature type="binding site" evidence="6">
    <location>
        <position position="147"/>
    </location>
    <ligand>
        <name>substrate</name>
    </ligand>
</feature>
<gene>
    <name evidence="10" type="ORF">CYPRO_1858</name>
</gene>
<feature type="binding site" evidence="7">
    <location>
        <begin position="92"/>
        <end position="93"/>
    </location>
    <ligand>
        <name>FMN</name>
        <dbReference type="ChEBI" id="CHEBI:58210"/>
    </ligand>
</feature>
<organism evidence="10 11">
    <name type="scientific">Cyclonatronum proteinivorum</name>
    <dbReference type="NCBI Taxonomy" id="1457365"/>
    <lineage>
        <taxon>Bacteria</taxon>
        <taxon>Pseudomonadati</taxon>
        <taxon>Balneolota</taxon>
        <taxon>Balneolia</taxon>
        <taxon>Balneolales</taxon>
        <taxon>Cyclonatronaceae</taxon>
        <taxon>Cyclonatronum</taxon>
    </lineage>
</organism>
<proteinExistence type="inferred from homology"/>
<dbReference type="PANTHER" id="PTHR10851:SF0">
    <property type="entry name" value="PYRIDOXINE-5'-PHOSPHATE OXIDASE"/>
    <property type="match status" value="1"/>
</dbReference>
<dbReference type="PANTHER" id="PTHR10851">
    <property type="entry name" value="PYRIDOXINE-5-PHOSPHATE OXIDASE"/>
    <property type="match status" value="1"/>
</dbReference>
<evidence type="ECO:0000256" key="1">
    <source>
        <dbReference type="ARBA" id="ARBA00007301"/>
    </source>
</evidence>
<feature type="domain" description="Pyridoxamine 5'-phosphate oxidase N-terminal" evidence="8">
    <location>
        <begin position="52"/>
        <end position="169"/>
    </location>
</feature>
<dbReference type="InterPro" id="IPR019576">
    <property type="entry name" value="Pyridoxamine_oxidase_dimer_C"/>
</dbReference>
<evidence type="ECO:0000256" key="4">
    <source>
        <dbReference type="ARBA" id="ARBA00023002"/>
    </source>
</evidence>
<evidence type="ECO:0000256" key="7">
    <source>
        <dbReference type="PIRSR" id="PIRSR000190-2"/>
    </source>
</evidence>
<feature type="binding site" evidence="7">
    <location>
        <begin position="77"/>
        <end position="82"/>
    </location>
    <ligand>
        <name>FMN</name>
        <dbReference type="ChEBI" id="CHEBI:58210"/>
    </ligand>
</feature>
<feature type="binding site" evidence="6">
    <location>
        <position position="139"/>
    </location>
    <ligand>
        <name>substrate</name>
    </ligand>
</feature>
<feature type="binding site" evidence="7">
    <location>
        <position position="203"/>
    </location>
    <ligand>
        <name>FMN</name>
        <dbReference type="ChEBI" id="CHEBI:58210"/>
    </ligand>
</feature>
<feature type="binding site" evidence="6">
    <location>
        <position position="143"/>
    </location>
    <ligand>
        <name>substrate</name>
    </ligand>
</feature>
<dbReference type="Gene3D" id="2.30.110.10">
    <property type="entry name" value="Electron Transport, Fmn-binding Protein, Chain A"/>
    <property type="match status" value="1"/>
</dbReference>
<dbReference type="NCBIfam" id="TIGR00558">
    <property type="entry name" value="pdxH"/>
    <property type="match status" value="1"/>
</dbReference>
<evidence type="ECO:0000313" key="11">
    <source>
        <dbReference type="Proteomes" id="UP000254808"/>
    </source>
</evidence>
<dbReference type="PROSITE" id="PS01064">
    <property type="entry name" value="PYRIDOX_OXIDASE"/>
    <property type="match status" value="1"/>
</dbReference>
<dbReference type="SUPFAM" id="SSF50475">
    <property type="entry name" value="FMN-binding split barrel"/>
    <property type="match status" value="1"/>
</dbReference>
<protein>
    <recommendedName>
        <fullName evidence="5">Pyridoxamine 5'-phosphate oxidase</fullName>
        <ecNumber evidence="5">1.4.3.5</ecNumber>
    </recommendedName>
</protein>
<comment type="similarity">
    <text evidence="1">Belongs to the pyridoxamine 5'-phosphate oxidase family.</text>
</comment>
<feature type="binding site" evidence="7">
    <location>
        <begin position="156"/>
        <end position="157"/>
    </location>
    <ligand>
        <name>FMN</name>
        <dbReference type="ChEBI" id="CHEBI:58210"/>
    </ligand>
</feature>
<keyword evidence="2" id="KW-0285">Flavoprotein</keyword>
<keyword evidence="3 7" id="KW-0288">FMN</keyword>
<comment type="cofactor">
    <cofactor evidence="7">
        <name>FMN</name>
        <dbReference type="ChEBI" id="CHEBI:58210"/>
    </cofactor>
    <text evidence="7">Binds 1 FMN per subunit.</text>
</comment>
<dbReference type="HAMAP" id="MF_01629">
    <property type="entry name" value="PdxH"/>
    <property type="match status" value="1"/>
</dbReference>
<feature type="binding site" evidence="7">
    <location>
        <position position="213"/>
    </location>
    <ligand>
        <name>FMN</name>
        <dbReference type="ChEBI" id="CHEBI:58210"/>
    </ligand>
</feature>
<dbReference type="GO" id="GO:0004733">
    <property type="term" value="F:pyridoxamine phosphate oxidase activity"/>
    <property type="evidence" value="ECO:0007669"/>
    <property type="project" value="UniProtKB-UniRule"/>
</dbReference>
<dbReference type="NCBIfam" id="NF004231">
    <property type="entry name" value="PRK05679.1"/>
    <property type="match status" value="1"/>
</dbReference>
<dbReference type="InterPro" id="IPR011576">
    <property type="entry name" value="Pyridox_Oxase_N"/>
</dbReference>
<dbReference type="RefSeq" id="WP_240644719.1">
    <property type="nucleotide sequence ID" value="NZ_CP027806.1"/>
</dbReference>